<dbReference type="AlphaFoldDB" id="A0AAU9WQY2"/>
<evidence type="ECO:0000313" key="1">
    <source>
        <dbReference type="EMBL" id="CAH3123020.1"/>
    </source>
</evidence>
<dbReference type="EMBL" id="CALNXJ010000019">
    <property type="protein sequence ID" value="CAH3123020.1"/>
    <property type="molecule type" value="Genomic_DNA"/>
</dbReference>
<organism evidence="1 2">
    <name type="scientific">Pocillopora meandrina</name>
    <dbReference type="NCBI Taxonomy" id="46732"/>
    <lineage>
        <taxon>Eukaryota</taxon>
        <taxon>Metazoa</taxon>
        <taxon>Cnidaria</taxon>
        <taxon>Anthozoa</taxon>
        <taxon>Hexacorallia</taxon>
        <taxon>Scleractinia</taxon>
        <taxon>Astrocoeniina</taxon>
        <taxon>Pocilloporidae</taxon>
        <taxon>Pocillopora</taxon>
    </lineage>
</organism>
<reference evidence="1 2" key="1">
    <citation type="submission" date="2022-05" db="EMBL/GenBank/DDBJ databases">
        <authorList>
            <consortium name="Genoscope - CEA"/>
            <person name="William W."/>
        </authorList>
    </citation>
    <scope>NUCLEOTIDE SEQUENCE [LARGE SCALE GENOMIC DNA]</scope>
</reference>
<protein>
    <submittedName>
        <fullName evidence="1">Uncharacterized protein</fullName>
    </submittedName>
</protein>
<dbReference type="PANTHER" id="PTHR31424:SF3">
    <property type="entry name" value="RING-TYPE DOMAIN-CONTAINING PROTEIN"/>
    <property type="match status" value="1"/>
</dbReference>
<sequence length="232" mass="25517">MKSFSTRAQTALRFAESFGLELKTVVVGHQGQVGTASTEASATTGFEALSDDEKAKVERVLFLLDKFCVGDLFYHELTMVLDGLPKSYLVKQRRDQLNSICHITCTPGSTEGAQMVFTDLLREWIKDCLASHPGDQGKPVKVKISRDGARMTNSTFILLSFALLQAGNDVMSSKGNHTNAVAKGKEDYQTMQTSSANVFQDINSVINKEKIVIDGITIDLEFFLGVITSLFY</sequence>
<dbReference type="Proteomes" id="UP001159428">
    <property type="component" value="Unassembled WGS sequence"/>
</dbReference>
<comment type="caution">
    <text evidence="1">The sequence shown here is derived from an EMBL/GenBank/DDBJ whole genome shotgun (WGS) entry which is preliminary data.</text>
</comment>
<dbReference type="PANTHER" id="PTHR31424">
    <property type="entry name" value="PROTEIN CBG23806"/>
    <property type="match status" value="1"/>
</dbReference>
<proteinExistence type="predicted"/>
<keyword evidence="2" id="KW-1185">Reference proteome</keyword>
<name>A0AAU9WQY2_9CNID</name>
<accession>A0AAU9WQY2</accession>
<evidence type="ECO:0000313" key="2">
    <source>
        <dbReference type="Proteomes" id="UP001159428"/>
    </source>
</evidence>
<gene>
    <name evidence="1" type="ORF">PMEA_00009432</name>
</gene>